<feature type="compositionally biased region" description="Low complexity" evidence="1">
    <location>
        <begin position="108"/>
        <end position="123"/>
    </location>
</feature>
<proteinExistence type="predicted"/>
<keyword evidence="4" id="KW-1185">Reference proteome</keyword>
<dbReference type="PANTHER" id="PTHR31973:SF191">
    <property type="entry name" value="OS05G0489400 PROTEIN"/>
    <property type="match status" value="1"/>
</dbReference>
<sequence>MDLGGSKPLLSSAFIEQLKEDVVLEEDVELEEHRLPEDVLLVDLLLQHTYGIKNRKGKQLVLRKFDANNVAGTSEPSSAALRKKKYKGPYARHGVQFRERWLAGNVSNASDDSNHASDVNVNDSDFDSDNRTSDSDKEDGTIKFTDEMRKKNKYVHFNEKRIKNSKLFPFLIFSSSSQFKEVMTWLLPDISFKVLKVAVDKKFGLMITDHQTRRVMEKALKTIEGDHNDQFNLIFDYIEELKKSHPGSIVFAEWDVSLEDVALDPNNGWWSVCWVVVEKENKETWKWFIQALSEVIGIVDEEDYVIISDKQKGLQSALGEILPRVEHRNCVELIYRNFKRHRESQLLRNKFWACARATIRANHLAEIFDFKKLDPAGYDWIEKNAGNPKTGVKLSFH</sequence>
<comment type="caution">
    <text evidence="3">The sequence shown here is derived from an EMBL/GenBank/DDBJ whole genome shotgun (WGS) entry which is preliminary data.</text>
</comment>
<evidence type="ECO:0000313" key="3">
    <source>
        <dbReference type="EMBL" id="GAA0173555.1"/>
    </source>
</evidence>
<gene>
    <name evidence="3" type="ORF">LIER_41547</name>
</gene>
<protein>
    <recommendedName>
        <fullName evidence="2">MULE transposase domain-containing protein</fullName>
    </recommendedName>
</protein>
<feature type="domain" description="MULE transposase" evidence="2">
    <location>
        <begin position="262"/>
        <end position="337"/>
    </location>
</feature>
<evidence type="ECO:0000259" key="2">
    <source>
        <dbReference type="Pfam" id="PF10551"/>
    </source>
</evidence>
<dbReference type="AlphaFoldDB" id="A0AAV3REM6"/>
<dbReference type="Pfam" id="PF10551">
    <property type="entry name" value="MULE"/>
    <property type="match status" value="1"/>
</dbReference>
<evidence type="ECO:0000313" key="4">
    <source>
        <dbReference type="Proteomes" id="UP001454036"/>
    </source>
</evidence>
<organism evidence="3 4">
    <name type="scientific">Lithospermum erythrorhizon</name>
    <name type="common">Purple gromwell</name>
    <name type="synonym">Lithospermum officinale var. erythrorhizon</name>
    <dbReference type="NCBI Taxonomy" id="34254"/>
    <lineage>
        <taxon>Eukaryota</taxon>
        <taxon>Viridiplantae</taxon>
        <taxon>Streptophyta</taxon>
        <taxon>Embryophyta</taxon>
        <taxon>Tracheophyta</taxon>
        <taxon>Spermatophyta</taxon>
        <taxon>Magnoliopsida</taxon>
        <taxon>eudicotyledons</taxon>
        <taxon>Gunneridae</taxon>
        <taxon>Pentapetalae</taxon>
        <taxon>asterids</taxon>
        <taxon>lamiids</taxon>
        <taxon>Boraginales</taxon>
        <taxon>Boraginaceae</taxon>
        <taxon>Boraginoideae</taxon>
        <taxon>Lithospermeae</taxon>
        <taxon>Lithospermum</taxon>
    </lineage>
</organism>
<feature type="compositionally biased region" description="Basic and acidic residues" evidence="1">
    <location>
        <begin position="128"/>
        <end position="140"/>
    </location>
</feature>
<dbReference type="PANTHER" id="PTHR31973">
    <property type="entry name" value="POLYPROTEIN, PUTATIVE-RELATED"/>
    <property type="match status" value="1"/>
</dbReference>
<accession>A0AAV3REM6</accession>
<name>A0AAV3REM6_LITER</name>
<feature type="region of interest" description="Disordered" evidence="1">
    <location>
        <begin position="108"/>
        <end position="140"/>
    </location>
</feature>
<evidence type="ECO:0000256" key="1">
    <source>
        <dbReference type="SAM" id="MobiDB-lite"/>
    </source>
</evidence>
<dbReference type="EMBL" id="BAABME010026247">
    <property type="protein sequence ID" value="GAA0173555.1"/>
    <property type="molecule type" value="Genomic_DNA"/>
</dbReference>
<dbReference type="Proteomes" id="UP001454036">
    <property type="component" value="Unassembled WGS sequence"/>
</dbReference>
<dbReference type="InterPro" id="IPR018289">
    <property type="entry name" value="MULE_transposase_dom"/>
</dbReference>
<reference evidence="3 4" key="1">
    <citation type="submission" date="2024-01" db="EMBL/GenBank/DDBJ databases">
        <title>The complete chloroplast genome sequence of Lithospermum erythrorhizon: insights into the phylogenetic relationship among Boraginaceae species and the maternal lineages of purple gromwells.</title>
        <authorList>
            <person name="Okada T."/>
            <person name="Watanabe K."/>
        </authorList>
    </citation>
    <scope>NUCLEOTIDE SEQUENCE [LARGE SCALE GENOMIC DNA]</scope>
</reference>